<evidence type="ECO:0000313" key="2">
    <source>
        <dbReference type="EMBL" id="KZU92752.1"/>
    </source>
</evidence>
<dbReference type="EMBL" id="LUXM01000038">
    <property type="protein sequence ID" value="KZU92752.1"/>
    <property type="molecule type" value="Genomic_DNA"/>
</dbReference>
<organism evidence="2 3">
    <name type="scientific">Lactiplantibacillus plantarum</name>
    <name type="common">Lactobacillus plantarum</name>
    <dbReference type="NCBI Taxonomy" id="1590"/>
    <lineage>
        <taxon>Bacteria</taxon>
        <taxon>Bacillati</taxon>
        <taxon>Bacillota</taxon>
        <taxon>Bacilli</taxon>
        <taxon>Lactobacillales</taxon>
        <taxon>Lactobacillaceae</taxon>
        <taxon>Lactiplantibacillus</taxon>
    </lineage>
</organism>
<reference evidence="2 3" key="1">
    <citation type="submission" date="2016-03" db="EMBL/GenBank/DDBJ databases">
        <title>Comparative genomics of 54 Lactobacillus plantarum strains reveals genomic uncoupling from niche constraints.</title>
        <authorList>
            <person name="Martino M.E."/>
        </authorList>
    </citation>
    <scope>NUCLEOTIDE SEQUENCE [LARGE SCALE GENOMIC DNA]</scope>
    <source>
        <strain evidence="2 3">19.1</strain>
    </source>
</reference>
<gene>
    <name evidence="2" type="ORF">Lp19_2734</name>
</gene>
<name>A0A162EPW0_LACPN</name>
<accession>A0A162EPW0</accession>
<sequence length="302" mass="34211">MMKKLTTGWRYLKEHSRLRRFFIIGLYLVLTGGLIINYGLLNRQTAKNDDTPLNSYQSFSGDNSAQGVKLVQRQYSPTQQRLIATFEMQASTDPTTEILSQYLHFELATVVPQKLKMVVIPVTENKYVVMIDHLNQNFEAIRFRLINATPKTDQTSSSAPQADFIVTNQAKIRRAQVSALSPKAFASQTINDEISARNTSIKRQQNKIKLAKTAISADHDKIQTKRTNRKYEVASQQTQTDNDIETLTGDIEQNQQNITGAKHRISTLKAEQALLKKKQTAIRNGTFKLAKVTKSTQITHKN</sequence>
<protein>
    <submittedName>
        <fullName evidence="2">Uncharacterized protein</fullName>
    </submittedName>
</protein>
<dbReference type="Proteomes" id="UP000076882">
    <property type="component" value="Unassembled WGS sequence"/>
</dbReference>
<dbReference type="AlphaFoldDB" id="A0A162EPW0"/>
<dbReference type="RefSeq" id="WP_082271773.1">
    <property type="nucleotide sequence ID" value="NZ_CP071893.1"/>
</dbReference>
<evidence type="ECO:0000313" key="3">
    <source>
        <dbReference type="Proteomes" id="UP000076882"/>
    </source>
</evidence>
<evidence type="ECO:0000256" key="1">
    <source>
        <dbReference type="SAM" id="Phobius"/>
    </source>
</evidence>
<keyword evidence="1" id="KW-0812">Transmembrane</keyword>
<comment type="caution">
    <text evidence="2">The sequence shown here is derived from an EMBL/GenBank/DDBJ whole genome shotgun (WGS) entry which is preliminary data.</text>
</comment>
<dbReference type="PATRIC" id="fig|1590.201.peg.2658"/>
<proteinExistence type="predicted"/>
<keyword evidence="1" id="KW-1133">Transmembrane helix</keyword>
<feature type="transmembrane region" description="Helical" evidence="1">
    <location>
        <begin position="21"/>
        <end position="41"/>
    </location>
</feature>
<keyword evidence="1" id="KW-0472">Membrane</keyword>